<proteinExistence type="evidence at transcript level"/>
<evidence type="ECO:0000256" key="1">
    <source>
        <dbReference type="SAM" id="SignalP"/>
    </source>
</evidence>
<feature type="chain" id="PRO_5003659198" evidence="1">
    <location>
        <begin position="28"/>
        <end position="73"/>
    </location>
</feature>
<evidence type="ECO:0000313" key="2">
    <source>
        <dbReference type="EMBL" id="CCF70945.1"/>
    </source>
</evidence>
<gene>
    <name evidence="2" type="primary">EC63</name>
</gene>
<protein>
    <submittedName>
        <fullName evidence="2">EC63 protein</fullName>
    </submittedName>
</protein>
<accession>I2G7E3</accession>
<keyword evidence="1" id="KW-0732">Signal</keyword>
<sequence length="73" mass="8325">MCEGKEFLLAALPVLVFLGRFRMRACAATYRSADVWWLCAAYKHKRTLFLRLGYGMGTGRAQQTADREPSPRL</sequence>
<reference evidence="2" key="2">
    <citation type="submission" date="2012-01" db="EMBL/GenBank/DDBJ databases">
        <authorList>
            <person name="Kleemann D."/>
        </authorList>
    </citation>
    <scope>NUCLEOTIDE SEQUENCE</scope>
    <source>
        <strain evidence="2">IMI349063A</strain>
        <tissue evidence="2">Infected leaf material</tissue>
    </source>
</reference>
<dbReference type="EMBL" id="HE651226">
    <property type="protein sequence ID" value="CCF70945.1"/>
    <property type="molecule type" value="mRNA"/>
</dbReference>
<reference evidence="2" key="1">
    <citation type="journal article" date="2012" name="PLoS Pathog.">
        <title>Sequential delivery of host-induced virulence effectors by appressoria and intracellular hyphae of the phytopathogen Colletotrichum higginsianum.</title>
        <authorList>
            <person name="Kleemann J."/>
            <person name="Rincon-Rivera L.J."/>
            <person name="Takahara H."/>
            <person name="Neumann U."/>
            <person name="van Themaat E.V.L."/>
            <person name="van der Does H.C."/>
            <person name="Hacquard S."/>
            <person name="Stueber K."/>
            <person name="Will I."/>
            <person name="Schmalenbach W."/>
            <person name="Schmelzer E."/>
            <person name="O'Connell R."/>
        </authorList>
    </citation>
    <scope>NUCLEOTIDE SEQUENCE</scope>
    <source>
        <strain evidence="2">IMI349063A</strain>
        <tissue evidence="2">Infected leaf material</tissue>
    </source>
</reference>
<name>I2G7E3_9PEZI</name>
<dbReference type="AlphaFoldDB" id="I2G7E3"/>
<feature type="signal peptide" evidence="1">
    <location>
        <begin position="1"/>
        <end position="27"/>
    </location>
</feature>
<organism evidence="2">
    <name type="scientific">Colletotrichum higginsianum</name>
    <dbReference type="NCBI Taxonomy" id="80884"/>
    <lineage>
        <taxon>Eukaryota</taxon>
        <taxon>Fungi</taxon>
        <taxon>Dikarya</taxon>
        <taxon>Ascomycota</taxon>
        <taxon>Pezizomycotina</taxon>
        <taxon>Sordariomycetes</taxon>
        <taxon>Hypocreomycetidae</taxon>
        <taxon>Glomerellales</taxon>
        <taxon>Glomerellaceae</taxon>
        <taxon>Colletotrichum</taxon>
        <taxon>Colletotrichum destructivum species complex</taxon>
    </lineage>
</organism>